<dbReference type="AlphaFoldDB" id="N0BB12"/>
<organism evidence="1 2">
    <name type="scientific">Hyphomicrobium denitrificans 1NES1</name>
    <dbReference type="NCBI Taxonomy" id="670307"/>
    <lineage>
        <taxon>Bacteria</taxon>
        <taxon>Pseudomonadati</taxon>
        <taxon>Pseudomonadota</taxon>
        <taxon>Alphaproteobacteria</taxon>
        <taxon>Hyphomicrobiales</taxon>
        <taxon>Hyphomicrobiaceae</taxon>
        <taxon>Hyphomicrobium</taxon>
    </lineage>
</organism>
<dbReference type="HOGENOM" id="CLU_2553674_0_0_5"/>
<protein>
    <submittedName>
        <fullName evidence="1">Uncharacterized protein</fullName>
    </submittedName>
</protein>
<dbReference type="Proteomes" id="UP000005952">
    <property type="component" value="Chromosome"/>
</dbReference>
<proteinExistence type="predicted"/>
<sequence>MLPCGKLDAIATLPVDSPIGTVPTERDRQLAKKPFIRNEVAKHAALARMSDTRIGGWILNRPYFSSNHHRAIDLSQKACPLH</sequence>
<evidence type="ECO:0000313" key="1">
    <source>
        <dbReference type="EMBL" id="AGK59427.1"/>
    </source>
</evidence>
<dbReference type="EMBL" id="CP005587">
    <property type="protein sequence ID" value="AGK59427.1"/>
    <property type="molecule type" value="Genomic_DNA"/>
</dbReference>
<dbReference type="KEGG" id="hdt:HYPDE_38788"/>
<evidence type="ECO:0000313" key="2">
    <source>
        <dbReference type="Proteomes" id="UP000005952"/>
    </source>
</evidence>
<reference evidence="1 2" key="1">
    <citation type="journal article" date="2013" name="Genome Announc.">
        <title>Genome sequences for three denitrifying bacterial strains isolated from a uranium- and nitrate-contaminated subsurface environment.</title>
        <authorList>
            <person name="Venkatramanan R."/>
            <person name="Prakash O."/>
            <person name="Woyke T."/>
            <person name="Chain P."/>
            <person name="Goodwin L.A."/>
            <person name="Watson D."/>
            <person name="Brooks S."/>
            <person name="Kostka J.E."/>
            <person name="Green S.J."/>
        </authorList>
    </citation>
    <scope>NUCLEOTIDE SEQUENCE [LARGE SCALE GENOMIC DNA]</scope>
    <source>
        <strain evidence="1 2">1NES1</strain>
    </source>
</reference>
<gene>
    <name evidence="1" type="ORF">HYPDE_38788</name>
</gene>
<accession>N0BB12</accession>
<keyword evidence="2" id="KW-1185">Reference proteome</keyword>
<name>N0BB12_9HYPH</name>
<dbReference type="STRING" id="670307.HYPDE_38788"/>